<evidence type="ECO:0000256" key="7">
    <source>
        <dbReference type="SAM" id="Phobius"/>
    </source>
</evidence>
<feature type="transmembrane region" description="Helical" evidence="7">
    <location>
        <begin position="236"/>
        <end position="253"/>
    </location>
</feature>
<feature type="compositionally biased region" description="Low complexity" evidence="6">
    <location>
        <begin position="26"/>
        <end position="52"/>
    </location>
</feature>
<dbReference type="OrthoDB" id="9986881at2759"/>
<evidence type="ECO:0000259" key="8">
    <source>
        <dbReference type="PROSITE" id="PS50850"/>
    </source>
</evidence>
<keyword evidence="3 7" id="KW-0812">Transmembrane</keyword>
<gene>
    <name evidence="9" type="ORF">K402DRAFT_368572</name>
</gene>
<protein>
    <submittedName>
        <fullName evidence="9">MFS transporter</fullName>
    </submittedName>
</protein>
<dbReference type="PROSITE" id="PS50850">
    <property type="entry name" value="MFS"/>
    <property type="match status" value="1"/>
</dbReference>
<dbReference type="InterPro" id="IPR036259">
    <property type="entry name" value="MFS_trans_sf"/>
</dbReference>
<feature type="transmembrane region" description="Helical" evidence="7">
    <location>
        <begin position="438"/>
        <end position="459"/>
    </location>
</feature>
<feature type="transmembrane region" description="Helical" evidence="7">
    <location>
        <begin position="537"/>
        <end position="562"/>
    </location>
</feature>
<dbReference type="PANTHER" id="PTHR23502:SF31">
    <property type="entry name" value="POLYAMINE TRANSPORTER 1"/>
    <property type="match status" value="1"/>
</dbReference>
<evidence type="ECO:0000256" key="1">
    <source>
        <dbReference type="ARBA" id="ARBA00004141"/>
    </source>
</evidence>
<accession>A0A6G1HER8</accession>
<dbReference type="PANTHER" id="PTHR23502">
    <property type="entry name" value="MAJOR FACILITATOR SUPERFAMILY"/>
    <property type="match status" value="1"/>
</dbReference>
<sequence>MDSTDRDLEKAEGEAGGLASHPYGETSGPSGSARPGSVSSSSSGSSTSSALSERQRALSQQTTRSRVPIGAGIMSRNTTRGNSEPLSRRSTHPTEMHRLETHRLQHVGTVGADKASKSESRASRRDLPAFGGGKDYPPLLPAQDEYVVEFDGHDDPMHPQNWPLKTKLIISVIQAWTCLCSTFSSSIFSAATSYVARDFGVSGEVAILSTSLYVLGYAFGPLVWGPLSELRGRKMPIIIGMFGFSIFNIAVAVAKDLQTIMLCRFFGGVFGSCPLSIVAAVFADMYNNETRGTAITMFASMVFLGPMLGPFIGGFIVTSYLGWRWTAYIPAFMGFLSFTLNVLFFKETYPPMVLVEKAADLRRRTKNWGIHAKQEEVEIDFRELVTKNFTRPIRMLIQEPVIICVSLYMSFIYGLLYAFLGAYPLIFGETYGMSPGVAGLPFFGLVVGLFIIAGVIIALSPSYNRKLHANGGIPIPEWRLPPVILGGALFSAGLFWLGWTGFTPSIPWIVPTLSGLFTGFGLLAIFIGLFNYLIDTYLMFAASAIAANTLMRSAFGAAFPLFTQQMFHNLGIQWAGTLLGCLALVCVPIPILFYFFGAKLRQKSKFAPTLPRKDVSEETEAEQEGWDSERHDEIEGITSRLGHESREQRVRSFEALEKVETPEGAAGEGSASDKAEKDESRDLR</sequence>
<feature type="transmembrane region" description="Helical" evidence="7">
    <location>
        <begin position="205"/>
        <end position="224"/>
    </location>
</feature>
<feature type="compositionally biased region" description="Basic and acidic residues" evidence="6">
    <location>
        <begin position="641"/>
        <end position="661"/>
    </location>
</feature>
<dbReference type="SUPFAM" id="SSF103473">
    <property type="entry name" value="MFS general substrate transporter"/>
    <property type="match status" value="1"/>
</dbReference>
<feature type="compositionally biased region" description="Acidic residues" evidence="6">
    <location>
        <begin position="617"/>
        <end position="626"/>
    </location>
</feature>
<evidence type="ECO:0000256" key="6">
    <source>
        <dbReference type="SAM" id="MobiDB-lite"/>
    </source>
</evidence>
<evidence type="ECO:0000256" key="2">
    <source>
        <dbReference type="ARBA" id="ARBA00022448"/>
    </source>
</evidence>
<dbReference type="Proteomes" id="UP000800041">
    <property type="component" value="Unassembled WGS sequence"/>
</dbReference>
<feature type="region of interest" description="Disordered" evidence="6">
    <location>
        <begin position="1"/>
        <end position="134"/>
    </location>
</feature>
<feature type="compositionally biased region" description="Basic and acidic residues" evidence="6">
    <location>
        <begin position="671"/>
        <end position="684"/>
    </location>
</feature>
<feature type="transmembrane region" description="Helical" evidence="7">
    <location>
        <begin position="508"/>
        <end position="530"/>
    </location>
</feature>
<keyword evidence="10" id="KW-1185">Reference proteome</keyword>
<keyword evidence="2" id="KW-0813">Transport</keyword>
<keyword evidence="4 7" id="KW-1133">Transmembrane helix</keyword>
<comment type="subcellular location">
    <subcellularLocation>
        <location evidence="1">Membrane</location>
        <topology evidence="1">Multi-pass membrane protein</topology>
    </subcellularLocation>
</comment>
<feature type="transmembrane region" description="Helical" evidence="7">
    <location>
        <begin position="480"/>
        <end position="502"/>
    </location>
</feature>
<dbReference type="GO" id="GO:0005886">
    <property type="term" value="C:plasma membrane"/>
    <property type="evidence" value="ECO:0007669"/>
    <property type="project" value="TreeGrafter"/>
</dbReference>
<evidence type="ECO:0000256" key="3">
    <source>
        <dbReference type="ARBA" id="ARBA00022692"/>
    </source>
</evidence>
<dbReference type="Pfam" id="PF07690">
    <property type="entry name" value="MFS_1"/>
    <property type="match status" value="1"/>
</dbReference>
<reference evidence="9" key="1">
    <citation type="journal article" date="2020" name="Stud. Mycol.">
        <title>101 Dothideomycetes genomes: a test case for predicting lifestyles and emergence of pathogens.</title>
        <authorList>
            <person name="Haridas S."/>
            <person name="Albert R."/>
            <person name="Binder M."/>
            <person name="Bloem J."/>
            <person name="Labutti K."/>
            <person name="Salamov A."/>
            <person name="Andreopoulos B."/>
            <person name="Baker S."/>
            <person name="Barry K."/>
            <person name="Bills G."/>
            <person name="Bluhm B."/>
            <person name="Cannon C."/>
            <person name="Castanera R."/>
            <person name="Culley D."/>
            <person name="Daum C."/>
            <person name="Ezra D."/>
            <person name="Gonzalez J."/>
            <person name="Henrissat B."/>
            <person name="Kuo A."/>
            <person name="Liang C."/>
            <person name="Lipzen A."/>
            <person name="Lutzoni F."/>
            <person name="Magnuson J."/>
            <person name="Mondo S."/>
            <person name="Nolan M."/>
            <person name="Ohm R."/>
            <person name="Pangilinan J."/>
            <person name="Park H.-J."/>
            <person name="Ramirez L."/>
            <person name="Alfaro M."/>
            <person name="Sun H."/>
            <person name="Tritt A."/>
            <person name="Yoshinaga Y."/>
            <person name="Zwiers L.-H."/>
            <person name="Turgeon B."/>
            <person name="Goodwin S."/>
            <person name="Spatafora J."/>
            <person name="Crous P."/>
            <person name="Grigoriev I."/>
        </authorList>
    </citation>
    <scope>NUCLEOTIDE SEQUENCE</scope>
    <source>
        <strain evidence="9">CBS 113979</strain>
    </source>
</reference>
<feature type="domain" description="Major facilitator superfamily (MFS) profile" evidence="8">
    <location>
        <begin position="170"/>
        <end position="601"/>
    </location>
</feature>
<evidence type="ECO:0000256" key="5">
    <source>
        <dbReference type="ARBA" id="ARBA00023136"/>
    </source>
</evidence>
<name>A0A6G1HER8_9PEZI</name>
<feature type="compositionally biased region" description="Basic and acidic residues" evidence="6">
    <location>
        <begin position="114"/>
        <end position="127"/>
    </location>
</feature>
<evidence type="ECO:0000313" key="10">
    <source>
        <dbReference type="Proteomes" id="UP000800041"/>
    </source>
</evidence>
<feature type="compositionally biased region" description="Polar residues" evidence="6">
    <location>
        <begin position="75"/>
        <end position="85"/>
    </location>
</feature>
<dbReference type="InterPro" id="IPR011701">
    <property type="entry name" value="MFS"/>
</dbReference>
<dbReference type="EMBL" id="ML977139">
    <property type="protein sequence ID" value="KAF1991736.1"/>
    <property type="molecule type" value="Genomic_DNA"/>
</dbReference>
<feature type="transmembrane region" description="Helical" evidence="7">
    <location>
        <begin position="574"/>
        <end position="596"/>
    </location>
</feature>
<dbReference type="Gene3D" id="1.20.1250.20">
    <property type="entry name" value="MFS general substrate transporter like domains"/>
    <property type="match status" value="1"/>
</dbReference>
<proteinExistence type="predicted"/>
<feature type="transmembrane region" description="Helical" evidence="7">
    <location>
        <begin position="327"/>
        <end position="345"/>
    </location>
</feature>
<feature type="transmembrane region" description="Helical" evidence="7">
    <location>
        <begin position="168"/>
        <end position="193"/>
    </location>
</feature>
<dbReference type="InterPro" id="IPR020846">
    <property type="entry name" value="MFS_dom"/>
</dbReference>
<feature type="transmembrane region" description="Helical" evidence="7">
    <location>
        <begin position="401"/>
        <end position="426"/>
    </location>
</feature>
<dbReference type="CDD" id="cd17323">
    <property type="entry name" value="MFS_Tpo1_MDR_like"/>
    <property type="match status" value="1"/>
</dbReference>
<dbReference type="FunFam" id="1.20.1250.20:FF:000011">
    <property type="entry name" value="MFS multidrug transporter, putative"/>
    <property type="match status" value="1"/>
</dbReference>
<feature type="compositionally biased region" description="Basic and acidic residues" evidence="6">
    <location>
        <begin position="1"/>
        <end position="13"/>
    </location>
</feature>
<keyword evidence="5 7" id="KW-0472">Membrane</keyword>
<dbReference type="AlphaFoldDB" id="A0A6G1HER8"/>
<dbReference type="GO" id="GO:0022857">
    <property type="term" value="F:transmembrane transporter activity"/>
    <property type="evidence" value="ECO:0007669"/>
    <property type="project" value="InterPro"/>
</dbReference>
<evidence type="ECO:0000313" key="9">
    <source>
        <dbReference type="EMBL" id="KAF1991736.1"/>
    </source>
</evidence>
<feature type="region of interest" description="Disordered" evidence="6">
    <location>
        <begin position="611"/>
        <end position="684"/>
    </location>
</feature>
<organism evidence="9 10">
    <name type="scientific">Aulographum hederae CBS 113979</name>
    <dbReference type="NCBI Taxonomy" id="1176131"/>
    <lineage>
        <taxon>Eukaryota</taxon>
        <taxon>Fungi</taxon>
        <taxon>Dikarya</taxon>
        <taxon>Ascomycota</taxon>
        <taxon>Pezizomycotina</taxon>
        <taxon>Dothideomycetes</taxon>
        <taxon>Pleosporomycetidae</taxon>
        <taxon>Aulographales</taxon>
        <taxon>Aulographaceae</taxon>
    </lineage>
</organism>
<evidence type="ECO:0000256" key="4">
    <source>
        <dbReference type="ARBA" id="ARBA00022989"/>
    </source>
</evidence>
<feature type="transmembrane region" description="Helical" evidence="7">
    <location>
        <begin position="295"/>
        <end position="321"/>
    </location>
</feature>
<feature type="compositionally biased region" description="Basic and acidic residues" evidence="6">
    <location>
        <begin position="92"/>
        <end position="103"/>
    </location>
</feature>
<feature type="transmembrane region" description="Helical" evidence="7">
    <location>
        <begin position="265"/>
        <end position="283"/>
    </location>
</feature>